<name>A0A382J159_9ZZZZ</name>
<accession>A0A382J159</accession>
<evidence type="ECO:0000313" key="1">
    <source>
        <dbReference type="EMBL" id="SVC05834.1"/>
    </source>
</evidence>
<protein>
    <submittedName>
        <fullName evidence="1">Uncharacterized protein</fullName>
    </submittedName>
</protein>
<sequence>MTPNEFCSSDYFRTCLSSICIEAHGLPMNRPEQGDYSHRRTGGALKFRWQHDQHGFVGPSISQLGKFHVLDDVDPLVNEQML</sequence>
<feature type="non-terminal residue" evidence="1">
    <location>
        <position position="82"/>
    </location>
</feature>
<organism evidence="1">
    <name type="scientific">marine metagenome</name>
    <dbReference type="NCBI Taxonomy" id="408172"/>
    <lineage>
        <taxon>unclassified sequences</taxon>
        <taxon>metagenomes</taxon>
        <taxon>ecological metagenomes</taxon>
    </lineage>
</organism>
<dbReference type="EMBL" id="UINC01071143">
    <property type="protein sequence ID" value="SVC05834.1"/>
    <property type="molecule type" value="Genomic_DNA"/>
</dbReference>
<dbReference type="AlphaFoldDB" id="A0A382J159"/>
<proteinExistence type="predicted"/>
<reference evidence="1" key="1">
    <citation type="submission" date="2018-05" db="EMBL/GenBank/DDBJ databases">
        <authorList>
            <person name="Lanie J.A."/>
            <person name="Ng W.-L."/>
            <person name="Kazmierczak K.M."/>
            <person name="Andrzejewski T.M."/>
            <person name="Davidsen T.M."/>
            <person name="Wayne K.J."/>
            <person name="Tettelin H."/>
            <person name="Glass J.I."/>
            <person name="Rusch D."/>
            <person name="Podicherti R."/>
            <person name="Tsui H.-C.T."/>
            <person name="Winkler M.E."/>
        </authorList>
    </citation>
    <scope>NUCLEOTIDE SEQUENCE</scope>
</reference>
<gene>
    <name evidence="1" type="ORF">METZ01_LOCUS258688</name>
</gene>